<dbReference type="PROSITE" id="PS50995">
    <property type="entry name" value="HTH_MARR_2"/>
    <property type="match status" value="1"/>
</dbReference>
<keyword evidence="6" id="KW-1185">Reference proteome</keyword>
<dbReference type="InterPro" id="IPR036390">
    <property type="entry name" value="WH_DNA-bd_sf"/>
</dbReference>
<keyword evidence="3" id="KW-0804">Transcription</keyword>
<name>A0A4R2P5C9_9BACL</name>
<dbReference type="SMART" id="SM00347">
    <property type="entry name" value="HTH_MARR"/>
    <property type="match status" value="1"/>
</dbReference>
<keyword evidence="1" id="KW-0805">Transcription regulation</keyword>
<organism evidence="5 6">
    <name type="scientific">Scopulibacillus darangshiensis</name>
    <dbReference type="NCBI Taxonomy" id="442528"/>
    <lineage>
        <taxon>Bacteria</taxon>
        <taxon>Bacillati</taxon>
        <taxon>Bacillota</taxon>
        <taxon>Bacilli</taxon>
        <taxon>Bacillales</taxon>
        <taxon>Sporolactobacillaceae</taxon>
        <taxon>Scopulibacillus</taxon>
    </lineage>
</organism>
<dbReference type="GO" id="GO:0003700">
    <property type="term" value="F:DNA-binding transcription factor activity"/>
    <property type="evidence" value="ECO:0007669"/>
    <property type="project" value="InterPro"/>
</dbReference>
<dbReference type="EMBL" id="SLXK01000007">
    <property type="protein sequence ID" value="TCP29982.1"/>
    <property type="molecule type" value="Genomic_DNA"/>
</dbReference>
<keyword evidence="2 5" id="KW-0238">DNA-binding</keyword>
<dbReference type="PRINTS" id="PR00598">
    <property type="entry name" value="HTHMARR"/>
</dbReference>
<dbReference type="Pfam" id="PF01047">
    <property type="entry name" value="MarR"/>
    <property type="match status" value="1"/>
</dbReference>
<proteinExistence type="predicted"/>
<evidence type="ECO:0000313" key="5">
    <source>
        <dbReference type="EMBL" id="TCP29982.1"/>
    </source>
</evidence>
<dbReference type="OrthoDB" id="9799663at2"/>
<dbReference type="PANTHER" id="PTHR42756">
    <property type="entry name" value="TRANSCRIPTIONAL REGULATOR, MARR"/>
    <property type="match status" value="1"/>
</dbReference>
<dbReference type="InterPro" id="IPR000835">
    <property type="entry name" value="HTH_MarR-typ"/>
</dbReference>
<dbReference type="RefSeq" id="WP_132745111.1">
    <property type="nucleotide sequence ID" value="NZ_SLXK01000007.1"/>
</dbReference>
<reference evidence="5 6" key="1">
    <citation type="submission" date="2019-03" db="EMBL/GenBank/DDBJ databases">
        <title>Genomic Encyclopedia of Type Strains, Phase IV (KMG-IV): sequencing the most valuable type-strain genomes for metagenomic binning, comparative biology and taxonomic classification.</title>
        <authorList>
            <person name="Goeker M."/>
        </authorList>
    </citation>
    <scope>NUCLEOTIDE SEQUENCE [LARGE SCALE GENOMIC DNA]</scope>
    <source>
        <strain evidence="5 6">DSM 19377</strain>
    </source>
</reference>
<protein>
    <submittedName>
        <fullName evidence="5">DNA-binding MarR family transcriptional regulator</fullName>
    </submittedName>
</protein>
<dbReference type="InterPro" id="IPR036388">
    <property type="entry name" value="WH-like_DNA-bd_sf"/>
</dbReference>
<dbReference type="PANTHER" id="PTHR42756:SF1">
    <property type="entry name" value="TRANSCRIPTIONAL REPRESSOR OF EMRAB OPERON"/>
    <property type="match status" value="1"/>
</dbReference>
<comment type="caution">
    <text evidence="5">The sequence shown here is derived from an EMBL/GenBank/DDBJ whole genome shotgun (WGS) entry which is preliminary data.</text>
</comment>
<dbReference type="Proteomes" id="UP000295416">
    <property type="component" value="Unassembled WGS sequence"/>
</dbReference>
<feature type="domain" description="HTH marR-type" evidence="4">
    <location>
        <begin position="5"/>
        <end position="137"/>
    </location>
</feature>
<dbReference type="GO" id="GO:0003677">
    <property type="term" value="F:DNA binding"/>
    <property type="evidence" value="ECO:0007669"/>
    <property type="project" value="UniProtKB-KW"/>
</dbReference>
<dbReference type="SUPFAM" id="SSF46785">
    <property type="entry name" value="Winged helix' DNA-binding domain"/>
    <property type="match status" value="1"/>
</dbReference>
<dbReference type="AlphaFoldDB" id="A0A4R2P5C9"/>
<evidence type="ECO:0000256" key="2">
    <source>
        <dbReference type="ARBA" id="ARBA00023125"/>
    </source>
</evidence>
<accession>A0A4R2P5C9</accession>
<evidence type="ECO:0000256" key="1">
    <source>
        <dbReference type="ARBA" id="ARBA00023015"/>
    </source>
</evidence>
<sequence length="145" mass="16900">MVSIEDLVGITMLKSSKRLTRLITMHLKPYNITSEQWIVLKRVSEADHISQKELSQRSDKDQATLTKILDLLEKNGYVSRKPNPDDRRSFLICISDSGKSLKEELFPFIEHLYSQIISDIPEEQMAVYQEVLQKIQCNIEDLKYK</sequence>
<gene>
    <name evidence="5" type="ORF">EV207_10776</name>
</gene>
<evidence type="ECO:0000313" key="6">
    <source>
        <dbReference type="Proteomes" id="UP000295416"/>
    </source>
</evidence>
<dbReference type="PROSITE" id="PS01117">
    <property type="entry name" value="HTH_MARR_1"/>
    <property type="match status" value="1"/>
</dbReference>
<dbReference type="Gene3D" id="1.10.10.10">
    <property type="entry name" value="Winged helix-like DNA-binding domain superfamily/Winged helix DNA-binding domain"/>
    <property type="match status" value="1"/>
</dbReference>
<dbReference type="InterPro" id="IPR023187">
    <property type="entry name" value="Tscrpt_reg_MarR-type_CS"/>
</dbReference>
<evidence type="ECO:0000256" key="3">
    <source>
        <dbReference type="ARBA" id="ARBA00023163"/>
    </source>
</evidence>
<evidence type="ECO:0000259" key="4">
    <source>
        <dbReference type="PROSITE" id="PS50995"/>
    </source>
</evidence>